<protein>
    <submittedName>
        <fullName evidence="2">Uncharacterized protein</fullName>
    </submittedName>
</protein>
<feature type="region of interest" description="Disordered" evidence="1">
    <location>
        <begin position="1"/>
        <end position="83"/>
    </location>
</feature>
<feature type="compositionally biased region" description="Basic residues" evidence="1">
    <location>
        <begin position="11"/>
        <end position="21"/>
    </location>
</feature>
<sequence>MCPPRASSSKKSSKLSKTTHGKARETPIGHPNLRSRSGTTASTHNNHDHEEHDTDHNNTIEAHIDEENEDNNQTQGKKPNGRKYIRKEDFWVKERRELIKLQFNEYDQPVGEDAKELPSVIGMLVRTKSFPLGCDDWRQVNADQK</sequence>
<accession>A0A0A8YEQ8</accession>
<reference evidence="2" key="1">
    <citation type="submission" date="2014-09" db="EMBL/GenBank/DDBJ databases">
        <authorList>
            <person name="Magalhaes I.L.F."/>
            <person name="Oliveira U."/>
            <person name="Santos F.R."/>
            <person name="Vidigal T.H.D.A."/>
            <person name="Brescovit A.D."/>
            <person name="Santos A.J."/>
        </authorList>
    </citation>
    <scope>NUCLEOTIDE SEQUENCE</scope>
    <source>
        <tissue evidence="2">Shoot tissue taken approximately 20 cm above the soil surface</tissue>
    </source>
</reference>
<name>A0A0A8YEQ8_ARUDO</name>
<evidence type="ECO:0000256" key="1">
    <source>
        <dbReference type="SAM" id="MobiDB-lite"/>
    </source>
</evidence>
<reference evidence="2" key="2">
    <citation type="journal article" date="2015" name="Data Brief">
        <title>Shoot transcriptome of the giant reed, Arundo donax.</title>
        <authorList>
            <person name="Barrero R.A."/>
            <person name="Guerrero F.D."/>
            <person name="Moolhuijzen P."/>
            <person name="Goolsby J.A."/>
            <person name="Tidwell J."/>
            <person name="Bellgard S.E."/>
            <person name="Bellgard M.I."/>
        </authorList>
    </citation>
    <scope>NUCLEOTIDE SEQUENCE</scope>
    <source>
        <tissue evidence="2">Shoot tissue taken approximately 20 cm above the soil surface</tissue>
    </source>
</reference>
<proteinExistence type="predicted"/>
<dbReference type="EMBL" id="GBRH01274235">
    <property type="protein sequence ID" value="JAD23660.1"/>
    <property type="molecule type" value="Transcribed_RNA"/>
</dbReference>
<dbReference type="AlphaFoldDB" id="A0A0A8YEQ8"/>
<organism evidence="2">
    <name type="scientific">Arundo donax</name>
    <name type="common">Giant reed</name>
    <name type="synonym">Donax arundinaceus</name>
    <dbReference type="NCBI Taxonomy" id="35708"/>
    <lineage>
        <taxon>Eukaryota</taxon>
        <taxon>Viridiplantae</taxon>
        <taxon>Streptophyta</taxon>
        <taxon>Embryophyta</taxon>
        <taxon>Tracheophyta</taxon>
        <taxon>Spermatophyta</taxon>
        <taxon>Magnoliopsida</taxon>
        <taxon>Liliopsida</taxon>
        <taxon>Poales</taxon>
        <taxon>Poaceae</taxon>
        <taxon>PACMAD clade</taxon>
        <taxon>Arundinoideae</taxon>
        <taxon>Arundineae</taxon>
        <taxon>Arundo</taxon>
    </lineage>
</organism>
<feature type="compositionally biased region" description="Basic and acidic residues" evidence="1">
    <location>
        <begin position="45"/>
        <end position="65"/>
    </location>
</feature>
<evidence type="ECO:0000313" key="2">
    <source>
        <dbReference type="EMBL" id="JAD23660.1"/>
    </source>
</evidence>